<feature type="domain" description="Transposase IS110-like N-terminal" evidence="1">
    <location>
        <begin position="1"/>
        <end position="94"/>
    </location>
</feature>
<evidence type="ECO:0000259" key="1">
    <source>
        <dbReference type="Pfam" id="PF01548"/>
    </source>
</evidence>
<organism evidence="2 3">
    <name type="scientific">Solitalea agri</name>
    <dbReference type="NCBI Taxonomy" id="2953739"/>
    <lineage>
        <taxon>Bacteria</taxon>
        <taxon>Pseudomonadati</taxon>
        <taxon>Bacteroidota</taxon>
        <taxon>Sphingobacteriia</taxon>
        <taxon>Sphingobacteriales</taxon>
        <taxon>Sphingobacteriaceae</taxon>
        <taxon>Solitalea</taxon>
    </lineage>
</organism>
<protein>
    <submittedName>
        <fullName evidence="2">Transposase</fullName>
    </submittedName>
</protein>
<gene>
    <name evidence="2" type="ORF">NF867_07270</name>
</gene>
<dbReference type="Pfam" id="PF01548">
    <property type="entry name" value="DEDD_Tnp_IS110"/>
    <property type="match status" value="1"/>
</dbReference>
<dbReference type="GO" id="GO:0004803">
    <property type="term" value="F:transposase activity"/>
    <property type="evidence" value="ECO:0007669"/>
    <property type="project" value="InterPro"/>
</dbReference>
<dbReference type="InterPro" id="IPR002525">
    <property type="entry name" value="Transp_IS110-like_N"/>
</dbReference>
<comment type="caution">
    <text evidence="2">The sequence shown here is derived from an EMBL/GenBank/DDBJ whole genome shotgun (WGS) entry which is preliminary data.</text>
</comment>
<dbReference type="EMBL" id="JAMWYS010000026">
    <property type="protein sequence ID" value="MCO4292656.1"/>
    <property type="molecule type" value="Genomic_DNA"/>
</dbReference>
<name>A0A9X2F1T7_9SPHI</name>
<reference evidence="2" key="1">
    <citation type="submission" date="2022-06" db="EMBL/GenBank/DDBJ databases">
        <title>Solitalea sp. MAHUQ-68 isolated from rhizospheric soil.</title>
        <authorList>
            <person name="Huq M.A."/>
        </authorList>
    </citation>
    <scope>NUCLEOTIDE SEQUENCE</scope>
    <source>
        <strain evidence="2">MAHUQ-68</strain>
    </source>
</reference>
<proteinExistence type="predicted"/>
<dbReference type="PANTHER" id="PTHR33055:SF3">
    <property type="entry name" value="PUTATIVE TRANSPOSASE FOR IS117-RELATED"/>
    <property type="match status" value="1"/>
</dbReference>
<dbReference type="InterPro" id="IPR047650">
    <property type="entry name" value="Transpos_IS110"/>
</dbReference>
<dbReference type="RefSeq" id="WP_252587150.1">
    <property type="nucleotide sequence ID" value="NZ_JAMWYS010000026.1"/>
</dbReference>
<feature type="non-terminal residue" evidence="2">
    <location>
        <position position="171"/>
    </location>
</feature>
<evidence type="ECO:0000313" key="3">
    <source>
        <dbReference type="Proteomes" id="UP001155182"/>
    </source>
</evidence>
<dbReference type="Proteomes" id="UP001155182">
    <property type="component" value="Unassembled WGS sequence"/>
</dbReference>
<accession>A0A9X2F1T7</accession>
<dbReference type="AlphaFoldDB" id="A0A9X2F1T7"/>
<evidence type="ECO:0000313" key="2">
    <source>
        <dbReference type="EMBL" id="MCO4292656.1"/>
    </source>
</evidence>
<dbReference type="PANTHER" id="PTHR33055">
    <property type="entry name" value="TRANSPOSASE FOR INSERTION SEQUENCE ELEMENT IS1111A"/>
    <property type="match status" value="1"/>
</dbReference>
<sequence length="171" mass="19723">MENTGRYNWNLFEVLPSFTFKVYVVAPLHLKKSLGLVRGKNDRVDAFRICSFIEKNSLETPLWKPASVAVKRLKVLLTERNSRIKMKRQLINQQQDYKLMKTIALDKELLRLNKKIIETLDTQIAKIETDIEKTIQLDDQMKAQAALIRSVPGVGKVVSWMMLAKTEGFTT</sequence>
<dbReference type="GO" id="GO:0003677">
    <property type="term" value="F:DNA binding"/>
    <property type="evidence" value="ECO:0007669"/>
    <property type="project" value="InterPro"/>
</dbReference>
<keyword evidence="3" id="KW-1185">Reference proteome</keyword>
<dbReference type="GO" id="GO:0006313">
    <property type="term" value="P:DNA transposition"/>
    <property type="evidence" value="ECO:0007669"/>
    <property type="project" value="InterPro"/>
</dbReference>